<dbReference type="InterPro" id="IPR029056">
    <property type="entry name" value="Ribokinase-like"/>
</dbReference>
<dbReference type="InterPro" id="IPR002173">
    <property type="entry name" value="Carboh/pur_kinase_PfkB_CS"/>
</dbReference>
<dbReference type="Pfam" id="PF00294">
    <property type="entry name" value="PfkB"/>
    <property type="match status" value="1"/>
</dbReference>
<evidence type="ECO:0000259" key="3">
    <source>
        <dbReference type="Pfam" id="PF00294"/>
    </source>
</evidence>
<dbReference type="InterPro" id="IPR011611">
    <property type="entry name" value="PfkB_dom"/>
</dbReference>
<dbReference type="PROSITE" id="PS00584">
    <property type="entry name" value="PFKB_KINASES_2"/>
    <property type="match status" value="1"/>
</dbReference>
<keyword evidence="2 4" id="KW-0418">Kinase</keyword>
<protein>
    <submittedName>
        <fullName evidence="4">PfkB family carbohydrate kinase</fullName>
    </submittedName>
</protein>
<reference evidence="5" key="1">
    <citation type="submission" date="2023-07" db="EMBL/GenBank/DDBJ databases">
        <title>Conexibacter stalactiti sp. nov., isolated from stalactites in a lava cave and emended description of the genus Conexibacter.</title>
        <authorList>
            <person name="Lee S.D."/>
        </authorList>
    </citation>
    <scope>NUCLEOTIDE SEQUENCE [LARGE SCALE GENOMIC DNA]</scope>
    <source>
        <strain evidence="5">KCTC 39840</strain>
    </source>
</reference>
<name>A0ABU4HKI9_9ACTN</name>
<gene>
    <name evidence="4" type="ORF">R7226_05545</name>
</gene>
<comment type="caution">
    <text evidence="4">The sequence shown here is derived from an EMBL/GenBank/DDBJ whole genome shotgun (WGS) entry which is preliminary data.</text>
</comment>
<dbReference type="GO" id="GO:0016301">
    <property type="term" value="F:kinase activity"/>
    <property type="evidence" value="ECO:0007669"/>
    <property type="project" value="UniProtKB-KW"/>
</dbReference>
<sequence>MALTVVGSIAFDAVKTPFGTREKMLGGAAVHFSLAASFFTQVRVVGPVGDDFGDAEYAILRTRGTNTDDVEHVPGGQTFFWRAHYDFDINTAHTDDTQLGVFGAFDPKLSQESKDSEVLFLANIQPDVQRAVREQSNARFVALDSMNLWIETARDSLIKTIETVDCVLLNDAEIRQLTGKANLVQAAREIRAMGPKVVVAKQGEYGSALLTEEGFFGLPAYPLETVNDPTGAGDSFAGGFVGYLAAHGGEDLSHETLCRAMAYGTAIASYNVEEFGTERVSRLTRDEVTARVAELQRITHFVDAPVELRA</sequence>
<organism evidence="4 5">
    <name type="scientific">Conexibacter stalactiti</name>
    <dbReference type="NCBI Taxonomy" id="1940611"/>
    <lineage>
        <taxon>Bacteria</taxon>
        <taxon>Bacillati</taxon>
        <taxon>Actinomycetota</taxon>
        <taxon>Thermoleophilia</taxon>
        <taxon>Solirubrobacterales</taxon>
        <taxon>Conexibacteraceae</taxon>
        <taxon>Conexibacter</taxon>
    </lineage>
</organism>
<keyword evidence="1" id="KW-0808">Transferase</keyword>
<evidence type="ECO:0000256" key="2">
    <source>
        <dbReference type="ARBA" id="ARBA00022777"/>
    </source>
</evidence>
<dbReference type="Gene3D" id="3.40.1190.20">
    <property type="match status" value="1"/>
</dbReference>
<evidence type="ECO:0000313" key="5">
    <source>
        <dbReference type="Proteomes" id="UP001284601"/>
    </source>
</evidence>
<proteinExistence type="predicted"/>
<evidence type="ECO:0000256" key="1">
    <source>
        <dbReference type="ARBA" id="ARBA00022679"/>
    </source>
</evidence>
<dbReference type="SUPFAM" id="SSF53613">
    <property type="entry name" value="Ribokinase-like"/>
    <property type="match status" value="1"/>
</dbReference>
<dbReference type="Proteomes" id="UP001284601">
    <property type="component" value="Unassembled WGS sequence"/>
</dbReference>
<dbReference type="EMBL" id="JAWSTH010000008">
    <property type="protein sequence ID" value="MDW5593787.1"/>
    <property type="molecule type" value="Genomic_DNA"/>
</dbReference>
<keyword evidence="5" id="KW-1185">Reference proteome</keyword>
<dbReference type="PANTHER" id="PTHR10584">
    <property type="entry name" value="SUGAR KINASE"/>
    <property type="match status" value="1"/>
</dbReference>
<evidence type="ECO:0000313" key="4">
    <source>
        <dbReference type="EMBL" id="MDW5593787.1"/>
    </source>
</evidence>
<accession>A0ABU4HKI9</accession>
<reference evidence="4 5" key="2">
    <citation type="submission" date="2023-10" db="EMBL/GenBank/DDBJ databases">
        <authorList>
            <person name="Han X.F."/>
        </authorList>
    </citation>
    <scope>NUCLEOTIDE SEQUENCE [LARGE SCALE GENOMIC DNA]</scope>
    <source>
        <strain evidence="4 5">KCTC 39840</strain>
    </source>
</reference>
<dbReference type="PANTHER" id="PTHR10584:SF166">
    <property type="entry name" value="RIBOKINASE"/>
    <property type="match status" value="1"/>
</dbReference>
<feature type="domain" description="Carbohydrate kinase PfkB" evidence="3">
    <location>
        <begin position="20"/>
        <end position="278"/>
    </location>
</feature>
<dbReference type="RefSeq" id="WP_318596043.1">
    <property type="nucleotide sequence ID" value="NZ_JAWSTH010000008.1"/>
</dbReference>